<dbReference type="GO" id="GO:0007059">
    <property type="term" value="P:chromosome segregation"/>
    <property type="evidence" value="ECO:0007669"/>
    <property type="project" value="TreeGrafter"/>
</dbReference>
<dbReference type="Pfam" id="PF08535">
    <property type="entry name" value="KorB"/>
    <property type="match status" value="1"/>
</dbReference>
<reference evidence="3 4" key="1">
    <citation type="submission" date="2020-04" db="EMBL/GenBank/DDBJ databases">
        <authorList>
            <person name="De Canck E."/>
        </authorList>
    </citation>
    <scope>NUCLEOTIDE SEQUENCE [LARGE SCALE GENOMIC DNA]</scope>
    <source>
        <strain evidence="3 4">LMG 3441</strain>
    </source>
</reference>
<dbReference type="InterPro" id="IPR013741">
    <property type="entry name" value="KorB_domain"/>
</dbReference>
<dbReference type="Gene3D" id="1.10.10.730">
    <property type="entry name" value="KorB DNA-binding domain"/>
    <property type="match status" value="1"/>
</dbReference>
<gene>
    <name evidence="3" type="primary">noc_1</name>
    <name evidence="3" type="ORF">LMG3441_04802</name>
</gene>
<evidence type="ECO:0000259" key="2">
    <source>
        <dbReference type="SMART" id="SM00470"/>
    </source>
</evidence>
<dbReference type="Proteomes" id="UP000494269">
    <property type="component" value="Unassembled WGS sequence"/>
</dbReference>
<protein>
    <submittedName>
        <fullName evidence="3">Nucleoid occlusion protein</fullName>
    </submittedName>
</protein>
<dbReference type="InterPro" id="IPR003115">
    <property type="entry name" value="ParB_N"/>
</dbReference>
<dbReference type="InterPro" id="IPR050336">
    <property type="entry name" value="Chromosome_partition/occlusion"/>
</dbReference>
<dbReference type="EMBL" id="CADIJQ010000009">
    <property type="protein sequence ID" value="CAB3732368.1"/>
    <property type="molecule type" value="Genomic_DNA"/>
</dbReference>
<dbReference type="PANTHER" id="PTHR33375:SF1">
    <property type="entry name" value="CHROMOSOME-PARTITIONING PROTEIN PARB-RELATED"/>
    <property type="match status" value="1"/>
</dbReference>
<feature type="domain" description="ParB-like N-terminal" evidence="2">
    <location>
        <begin position="24"/>
        <end position="123"/>
    </location>
</feature>
<dbReference type="InterPro" id="IPR036086">
    <property type="entry name" value="ParB/Sulfiredoxin_sf"/>
</dbReference>
<dbReference type="SMART" id="SM00470">
    <property type="entry name" value="ParB"/>
    <property type="match status" value="1"/>
</dbReference>
<dbReference type="InterPro" id="IPR004437">
    <property type="entry name" value="ParB/RepB/Spo0J"/>
</dbReference>
<dbReference type="InterPro" id="IPR056090">
    <property type="entry name" value="DUF7673"/>
</dbReference>
<proteinExistence type="inferred from homology"/>
<dbReference type="GO" id="GO:0005694">
    <property type="term" value="C:chromosome"/>
    <property type="evidence" value="ECO:0007669"/>
    <property type="project" value="TreeGrafter"/>
</dbReference>
<dbReference type="Gene3D" id="3.90.1530.30">
    <property type="match status" value="1"/>
</dbReference>
<dbReference type="CDD" id="cd16398">
    <property type="entry name" value="KorB_N_like"/>
    <property type="match status" value="1"/>
</dbReference>
<dbReference type="AlphaFoldDB" id="A0A6S7AH78"/>
<evidence type="ECO:0000256" key="1">
    <source>
        <dbReference type="ARBA" id="ARBA00006295"/>
    </source>
</evidence>
<dbReference type="RefSeq" id="WP_175171216.1">
    <property type="nucleotide sequence ID" value="NZ_CADIJQ010000009.1"/>
</dbReference>
<sequence length="398" mass="44093">MMDLKGLGDLASMLDDPKQEGGFKMYDVARIHLDARNVRRAGNPGLTKESIAEMASTIRERVAAGKRGVLCPISLRPHPTIPGDFIINHGHRRYLGTREVGLDQIPAHEDPDFDDFDQVTENLHHEGLTGREMADFIGGKLAEGMTQSDVALKMGKSKAWVSMHVAMLNLPEPVAEAVANGQITDVTVAKELVIAYREDPQAVENLLNAAEQKPTRAAVKAIRQSTKAKGHPAVPKAHTQSEDCVEDRQEGQAVEQGATITFVADTTGIRFQREVPSEAKAEFQRRRDMLEQERQDGANPALRQAGMAALNRLIEIARRETGQSSRVANFLLAWWNATSCGGFDLADLWSVDKEIYDDMSSVIALVRRSRSYPDTLTTPVHEAFKELVKIWRPQLVNE</sequence>
<name>A0A6S7AH78_9BURK</name>
<dbReference type="PANTHER" id="PTHR33375">
    <property type="entry name" value="CHROMOSOME-PARTITIONING PROTEIN PARB-RELATED"/>
    <property type="match status" value="1"/>
</dbReference>
<evidence type="ECO:0000313" key="3">
    <source>
        <dbReference type="EMBL" id="CAB3732368.1"/>
    </source>
</evidence>
<keyword evidence="4" id="KW-1185">Reference proteome</keyword>
<dbReference type="Gene3D" id="6.10.250.140">
    <property type="match status" value="1"/>
</dbReference>
<dbReference type="InterPro" id="IPR042075">
    <property type="entry name" value="KorB_DNA-db"/>
</dbReference>
<dbReference type="Pfam" id="PF02195">
    <property type="entry name" value="ParB_N"/>
    <property type="match status" value="1"/>
</dbReference>
<organism evidence="3 4">
    <name type="scientific">Achromobacter kerstersii</name>
    <dbReference type="NCBI Taxonomy" id="1353890"/>
    <lineage>
        <taxon>Bacteria</taxon>
        <taxon>Pseudomonadati</taxon>
        <taxon>Pseudomonadota</taxon>
        <taxon>Betaproteobacteria</taxon>
        <taxon>Burkholderiales</taxon>
        <taxon>Alcaligenaceae</taxon>
        <taxon>Achromobacter</taxon>
    </lineage>
</organism>
<dbReference type="GO" id="GO:0003677">
    <property type="term" value="F:DNA binding"/>
    <property type="evidence" value="ECO:0007669"/>
    <property type="project" value="InterPro"/>
</dbReference>
<dbReference type="NCBIfam" id="TIGR00180">
    <property type="entry name" value="parB_part"/>
    <property type="match status" value="1"/>
</dbReference>
<dbReference type="Pfam" id="PF24720">
    <property type="entry name" value="DUF7673"/>
    <property type="match status" value="1"/>
</dbReference>
<dbReference type="SUPFAM" id="SSF110849">
    <property type="entry name" value="ParB/Sulfiredoxin"/>
    <property type="match status" value="1"/>
</dbReference>
<evidence type="ECO:0000313" key="4">
    <source>
        <dbReference type="Proteomes" id="UP000494269"/>
    </source>
</evidence>
<dbReference type="SUPFAM" id="SSF109709">
    <property type="entry name" value="KorB DNA-binding domain-like"/>
    <property type="match status" value="1"/>
</dbReference>
<accession>A0A6S7AH78</accession>
<comment type="similarity">
    <text evidence="1">Belongs to the ParB family.</text>
</comment>